<comment type="caution">
    <text evidence="2">The sequence shown here is derived from an EMBL/GenBank/DDBJ whole genome shotgun (WGS) entry which is preliminary data.</text>
</comment>
<feature type="compositionally biased region" description="Basic and acidic residues" evidence="1">
    <location>
        <begin position="134"/>
        <end position="151"/>
    </location>
</feature>
<dbReference type="Proteomes" id="UP000536604">
    <property type="component" value="Unassembled WGS sequence"/>
</dbReference>
<accession>A0A841J0J4</accession>
<organism evidence="2 3">
    <name type="scientific">Nocardiopsis algeriensis</name>
    <dbReference type="NCBI Taxonomy" id="1478215"/>
    <lineage>
        <taxon>Bacteria</taxon>
        <taxon>Bacillati</taxon>
        <taxon>Actinomycetota</taxon>
        <taxon>Actinomycetes</taxon>
        <taxon>Streptosporangiales</taxon>
        <taxon>Nocardiopsidaceae</taxon>
        <taxon>Nocardiopsis</taxon>
    </lineage>
</organism>
<name>A0A841J0J4_9ACTN</name>
<proteinExistence type="predicted"/>
<evidence type="ECO:0000256" key="1">
    <source>
        <dbReference type="SAM" id="MobiDB-lite"/>
    </source>
</evidence>
<reference evidence="2 3" key="1">
    <citation type="submission" date="2020-08" db="EMBL/GenBank/DDBJ databases">
        <title>Genomic Encyclopedia of Type Strains, Phase III (KMG-III): the genomes of soil and plant-associated and newly described type strains.</title>
        <authorList>
            <person name="Whitman W."/>
        </authorList>
    </citation>
    <scope>NUCLEOTIDE SEQUENCE [LARGE SCALE GENOMIC DNA]</scope>
    <source>
        <strain evidence="2 3">CECT 8712</strain>
    </source>
</reference>
<evidence type="ECO:0000313" key="3">
    <source>
        <dbReference type="Proteomes" id="UP000536604"/>
    </source>
</evidence>
<dbReference type="AlphaFoldDB" id="A0A841J0J4"/>
<sequence>MDPFSAMILAALVTWGTAGGGIKDTSAILKGQTPPSVAYRTARMAADKERLRAWEKALSEGRPLPPALEPRRIRIKDLVRHWWEDALEDADAWRARRRLSRPERKAARKARKQEKQGLVKKGYALLKARGHKRSGADAHPDEQEPAARSDAADSEVPDNVVPLRRKEAPDQGREEPEGPQEPPVADGDRPAGTAEEELADLARHDRDRALARELVAGLRTTNKEMVPVIDLSDAETLDAHLAALDSYALYMDRIAADMDALAAGMASHAMGAIAVTEVSAAGAANTEAAITCRAVREELERTHTVVADARSATPDAADGDYLTRGR</sequence>
<feature type="compositionally biased region" description="Basic and acidic residues" evidence="1">
    <location>
        <begin position="164"/>
        <end position="176"/>
    </location>
</feature>
<keyword evidence="3" id="KW-1185">Reference proteome</keyword>
<dbReference type="EMBL" id="JACHJO010000017">
    <property type="protein sequence ID" value="MBB6122195.1"/>
    <property type="molecule type" value="Genomic_DNA"/>
</dbReference>
<feature type="region of interest" description="Disordered" evidence="1">
    <location>
        <begin position="98"/>
        <end position="191"/>
    </location>
</feature>
<dbReference type="RefSeq" id="WP_184293635.1">
    <property type="nucleotide sequence ID" value="NZ_JACHJO010000017.1"/>
</dbReference>
<protein>
    <submittedName>
        <fullName evidence="2">Uncharacterized protein</fullName>
    </submittedName>
</protein>
<gene>
    <name evidence="2" type="ORF">FHS13_004184</name>
</gene>
<evidence type="ECO:0000313" key="2">
    <source>
        <dbReference type="EMBL" id="MBB6122195.1"/>
    </source>
</evidence>